<comment type="caution">
    <text evidence="3">The sequence shown here is derived from an EMBL/GenBank/DDBJ whole genome shotgun (WGS) entry which is preliminary data.</text>
</comment>
<name>A0A0F9QZH5_9ZZZZ</name>
<sequence length="271" mass="30117">MTKGKCPHGEFELEQGCPQCVAERAGGIPSQDDNKKPAPEQPETRVIVQIAPISEEAVVNLLNEALTIADKADAFTVASVEDIKLATNDLSIIATIKKKVEEKRREYTDPLLDHLTNIRNAFKTITEPIEYANKTLRSKVIEYQKEEERKIQEASDIAQLEREAEERKAKLEGRPVQAIETMPIPAEPNGHTMAELGTSSKMVIWKWELINKSLVPMEYMKLDEGAISRAVKASQGSMTIPGIRIYNEPTLRVETMSALAVEGIGQEGSIH</sequence>
<reference evidence="3" key="1">
    <citation type="journal article" date="2015" name="Nature">
        <title>Complex archaea that bridge the gap between prokaryotes and eukaryotes.</title>
        <authorList>
            <person name="Spang A."/>
            <person name="Saw J.H."/>
            <person name="Jorgensen S.L."/>
            <person name="Zaremba-Niedzwiedzka K."/>
            <person name="Martijn J."/>
            <person name="Lind A.E."/>
            <person name="van Eijk R."/>
            <person name="Schleper C."/>
            <person name="Guy L."/>
            <person name="Ettema T.J."/>
        </authorList>
    </citation>
    <scope>NUCLEOTIDE SEQUENCE</scope>
</reference>
<feature type="coiled-coil region" evidence="1">
    <location>
        <begin position="143"/>
        <end position="170"/>
    </location>
</feature>
<proteinExistence type="predicted"/>
<gene>
    <name evidence="3" type="ORF">LCGC14_1035170</name>
</gene>
<feature type="region of interest" description="Disordered" evidence="2">
    <location>
        <begin position="23"/>
        <end position="42"/>
    </location>
</feature>
<organism evidence="3">
    <name type="scientific">marine sediment metagenome</name>
    <dbReference type="NCBI Taxonomy" id="412755"/>
    <lineage>
        <taxon>unclassified sequences</taxon>
        <taxon>metagenomes</taxon>
        <taxon>ecological metagenomes</taxon>
    </lineage>
</organism>
<evidence type="ECO:0000256" key="2">
    <source>
        <dbReference type="SAM" id="MobiDB-lite"/>
    </source>
</evidence>
<protein>
    <submittedName>
        <fullName evidence="3">Uncharacterized protein</fullName>
    </submittedName>
</protein>
<dbReference type="EMBL" id="LAZR01004232">
    <property type="protein sequence ID" value="KKN10578.1"/>
    <property type="molecule type" value="Genomic_DNA"/>
</dbReference>
<accession>A0A0F9QZH5</accession>
<dbReference type="AlphaFoldDB" id="A0A0F9QZH5"/>
<evidence type="ECO:0000256" key="1">
    <source>
        <dbReference type="SAM" id="Coils"/>
    </source>
</evidence>
<evidence type="ECO:0000313" key="3">
    <source>
        <dbReference type="EMBL" id="KKN10578.1"/>
    </source>
</evidence>
<keyword evidence="1" id="KW-0175">Coiled coil</keyword>